<protein>
    <submittedName>
        <fullName evidence="3">CO/xanthine dehydrogenase Mo-binding subunit</fullName>
    </submittedName>
</protein>
<sequence length="766" mass="81321">MTETLSSRTASTTRVVNQAVPRRDSHEKLRGRTRYAGDVDIAGQLHARLVRSPVPSARIVSRDASAALQVPGVVAVLFGEDVPNNEIPTNTAGIKGRPLPPSWVLAVERVRYHGEPVALIVAESPRALAAAEALVEVEYDVLPVVSDPERALEPGSPEVHEGGNLLSQWRIDRGDVDRAFAEAPIVVEGSYEAQVVDHAYLELETGIGWLDDEGVINIKASTQEIEHYRRIAHIVGLPDSKVRVQAPYLGGGFGGKEDMTVEPYIALAVQRTGRPVKMVWSRQESLTARAKRHPVRMRYRTAAAADGTLLAHDIEIVSDAGAYPLLSGFVLLYITLNAAGPYRCDNVRVHSRAAYTNNTPGSAFRGFGGMQPVLAYEAQIDRVADAAGRDRVEVRKANAFVVGDRIPAGQRIETAVWLPQCIDAVLEAIGPRPEPSSPEHRVGLGLACNVQPYGRVAWMNDSASAWVGCERDGGVVVRCGVPDVGGGQVSSLAQIAAEVLHVPMDSVTVHFGDSARTPLAGRTTATRQLYMSGNAVLSAAEELRGQLLEGVAQGTGQPVSELTLTEGGVLTPGGVVPLAEVVAMCLASGVAINAMRTYFAPTGEPVTELVDSERIVPDFTFGAHAAYVEVDTRTGQVRPLRYVAAHDVGRAINPLSVRGQIQGAVVQGIGYALTERIVYDEGVNLTGAFYQYAIPTAADCPEIEVAILESGEGVGPFHARGIGEPPIGPCAATLASAVEDAVGARPATLPMLAETVLACVDEGGRA</sequence>
<dbReference type="InterPro" id="IPR016208">
    <property type="entry name" value="Ald_Oxase/xanthine_DH-like"/>
</dbReference>
<dbReference type="Pfam" id="PF02738">
    <property type="entry name" value="MoCoBD_1"/>
    <property type="match status" value="1"/>
</dbReference>
<dbReference type="GO" id="GO:0005506">
    <property type="term" value="F:iron ion binding"/>
    <property type="evidence" value="ECO:0007669"/>
    <property type="project" value="InterPro"/>
</dbReference>
<dbReference type="InterPro" id="IPR046867">
    <property type="entry name" value="AldOxase/xan_DH_MoCoBD2"/>
</dbReference>
<comment type="caution">
    <text evidence="3">The sequence shown here is derived from an EMBL/GenBank/DDBJ whole genome shotgun (WGS) entry which is preliminary data.</text>
</comment>
<gene>
    <name evidence="3" type="ORF">FHU40_000422</name>
</gene>
<dbReference type="PANTHER" id="PTHR11908">
    <property type="entry name" value="XANTHINE DEHYDROGENASE"/>
    <property type="match status" value="1"/>
</dbReference>
<reference evidence="3 4" key="1">
    <citation type="submission" date="2020-08" db="EMBL/GenBank/DDBJ databases">
        <title>Sequencing the genomes of 1000 actinobacteria strains.</title>
        <authorList>
            <person name="Klenk H.-P."/>
        </authorList>
    </citation>
    <scope>NUCLEOTIDE SEQUENCE [LARGE SCALE GENOMIC DNA]</scope>
    <source>
        <strain evidence="3 4">DSM 105498</strain>
    </source>
</reference>
<feature type="domain" description="Aldehyde oxidase/xanthine dehydrogenase a/b hammerhead" evidence="2">
    <location>
        <begin position="30"/>
        <end position="143"/>
    </location>
</feature>
<dbReference type="Pfam" id="PF01315">
    <property type="entry name" value="Ald_Xan_dh_C"/>
    <property type="match status" value="1"/>
</dbReference>
<dbReference type="InterPro" id="IPR008274">
    <property type="entry name" value="AldOxase/xan_DH_MoCoBD1"/>
</dbReference>
<dbReference type="PANTHER" id="PTHR11908:SF157">
    <property type="entry name" value="XANTHINE DEHYDROGENASE SUBUNIT D-RELATED"/>
    <property type="match status" value="1"/>
</dbReference>
<accession>A0A7W4Z0C0</accession>
<dbReference type="Proteomes" id="UP000589626">
    <property type="component" value="Unassembled WGS sequence"/>
</dbReference>
<feature type="compositionally biased region" description="Polar residues" evidence="1">
    <location>
        <begin position="1"/>
        <end position="16"/>
    </location>
</feature>
<proteinExistence type="predicted"/>
<organism evidence="3 4">
    <name type="scientific">Nocardioides soli</name>
    <dbReference type="NCBI Taxonomy" id="1036020"/>
    <lineage>
        <taxon>Bacteria</taxon>
        <taxon>Bacillati</taxon>
        <taxon>Actinomycetota</taxon>
        <taxon>Actinomycetes</taxon>
        <taxon>Propionibacteriales</taxon>
        <taxon>Nocardioidaceae</taxon>
        <taxon>Nocardioides</taxon>
    </lineage>
</organism>
<evidence type="ECO:0000259" key="2">
    <source>
        <dbReference type="SMART" id="SM01008"/>
    </source>
</evidence>
<dbReference type="SMART" id="SM01008">
    <property type="entry name" value="Ald_Xan_dh_C"/>
    <property type="match status" value="1"/>
</dbReference>
<dbReference type="SUPFAM" id="SSF56003">
    <property type="entry name" value="Molybdenum cofactor-binding domain"/>
    <property type="match status" value="1"/>
</dbReference>
<feature type="region of interest" description="Disordered" evidence="1">
    <location>
        <begin position="1"/>
        <end position="26"/>
    </location>
</feature>
<keyword evidence="4" id="KW-1185">Reference proteome</keyword>
<evidence type="ECO:0000256" key="1">
    <source>
        <dbReference type="SAM" id="MobiDB-lite"/>
    </source>
</evidence>
<dbReference type="InterPro" id="IPR000674">
    <property type="entry name" value="Ald_Oxase/Xan_DH_a/b"/>
</dbReference>
<dbReference type="Gene3D" id="3.30.365.10">
    <property type="entry name" value="Aldehyde oxidase/xanthine dehydrogenase, molybdopterin binding domain"/>
    <property type="match status" value="4"/>
</dbReference>
<dbReference type="SUPFAM" id="SSF54665">
    <property type="entry name" value="CO dehydrogenase molybdoprotein N-domain-like"/>
    <property type="match status" value="1"/>
</dbReference>
<dbReference type="InterPro" id="IPR037165">
    <property type="entry name" value="AldOxase/xan_DH_Mopterin-bd_sf"/>
</dbReference>
<evidence type="ECO:0000313" key="4">
    <source>
        <dbReference type="Proteomes" id="UP000589626"/>
    </source>
</evidence>
<dbReference type="GO" id="GO:0016491">
    <property type="term" value="F:oxidoreductase activity"/>
    <property type="evidence" value="ECO:0007669"/>
    <property type="project" value="InterPro"/>
</dbReference>
<dbReference type="RefSeq" id="WP_183590629.1">
    <property type="nucleotide sequence ID" value="NZ_JACHWR010000001.1"/>
</dbReference>
<evidence type="ECO:0000313" key="3">
    <source>
        <dbReference type="EMBL" id="MBB3040621.1"/>
    </source>
</evidence>
<dbReference type="EMBL" id="JACHWR010000001">
    <property type="protein sequence ID" value="MBB3040621.1"/>
    <property type="molecule type" value="Genomic_DNA"/>
</dbReference>
<dbReference type="Pfam" id="PF20256">
    <property type="entry name" value="MoCoBD_2"/>
    <property type="match status" value="1"/>
</dbReference>
<dbReference type="Gene3D" id="3.90.1170.50">
    <property type="entry name" value="Aldehyde oxidase/xanthine dehydrogenase, a/b hammerhead"/>
    <property type="match status" value="1"/>
</dbReference>
<dbReference type="InterPro" id="IPR036856">
    <property type="entry name" value="Ald_Oxase/Xan_DH_a/b_sf"/>
</dbReference>
<dbReference type="AlphaFoldDB" id="A0A7W4Z0C0"/>
<name>A0A7W4Z0C0_9ACTN</name>